<sequence length="416" mass="45797">MHSRRKVQPRSYKTHNTQQTSRPRPKLPSRRRKMPTNPPDADKWETINRELNHERQRSVAARERSRREQKFIPDGQNSKSVGLSAAAMPFQKMACGLRNNSSSISAPILWGALLAGMPALVEALVATSNEAPEKTGAIWVEAVPKIVGSMGLGGATSWLATRIYAGLLEFAAKISSRDALKSLGSMIKKCPPGLYTQATIEVGYNGILTFWHIICWLRAKSEHDDETTEIEAGKVSLVFSVDNAVRILAHVIAVAASSVLSAAAPAAVRNNPIIAMAIPALAWTLADVITHALLKKKVESGGWKTFVKTGFGLFPDRRRKEWVGKNIDEVLHTLPSDMFCGITQRLVVDPVRSTFTGHVYERTEIFRWLDSAGTDPMLSGEKATRLDYISAPVVQKWAYSVAQDMGGRLEVVPHVL</sequence>
<feature type="compositionally biased region" description="Basic and acidic residues" evidence="3">
    <location>
        <begin position="40"/>
        <end position="71"/>
    </location>
</feature>
<dbReference type="AlphaFoldDB" id="A0A6A6RQW7"/>
<evidence type="ECO:0000256" key="3">
    <source>
        <dbReference type="SAM" id="MobiDB-lite"/>
    </source>
</evidence>
<dbReference type="Proteomes" id="UP000799753">
    <property type="component" value="Unassembled WGS sequence"/>
</dbReference>
<dbReference type="EC" id="5.2.1.8" evidence="1"/>
<protein>
    <recommendedName>
        <fullName evidence="1">peptidylprolyl isomerase</fullName>
        <ecNumber evidence="1">5.2.1.8</ecNumber>
    </recommendedName>
</protein>
<gene>
    <name evidence="5" type="ORF">P280DRAFT_530211</name>
</gene>
<dbReference type="EMBL" id="MU006792">
    <property type="protein sequence ID" value="KAF2637836.1"/>
    <property type="molecule type" value="Genomic_DNA"/>
</dbReference>
<feature type="domain" description="U-box" evidence="4">
    <location>
        <begin position="337"/>
        <end position="397"/>
    </location>
</feature>
<dbReference type="InterPro" id="IPR013083">
    <property type="entry name" value="Znf_RING/FYVE/PHD"/>
</dbReference>
<feature type="region of interest" description="Disordered" evidence="3">
    <location>
        <begin position="1"/>
        <end position="77"/>
    </location>
</feature>
<evidence type="ECO:0000313" key="5">
    <source>
        <dbReference type="EMBL" id="KAF2637836.1"/>
    </source>
</evidence>
<evidence type="ECO:0000256" key="2">
    <source>
        <dbReference type="ARBA" id="ARBA00023110"/>
    </source>
</evidence>
<organism evidence="5 6">
    <name type="scientific">Massarina eburnea CBS 473.64</name>
    <dbReference type="NCBI Taxonomy" id="1395130"/>
    <lineage>
        <taxon>Eukaryota</taxon>
        <taxon>Fungi</taxon>
        <taxon>Dikarya</taxon>
        <taxon>Ascomycota</taxon>
        <taxon>Pezizomycotina</taxon>
        <taxon>Dothideomycetes</taxon>
        <taxon>Pleosporomycetidae</taxon>
        <taxon>Pleosporales</taxon>
        <taxon>Massarineae</taxon>
        <taxon>Massarinaceae</taxon>
        <taxon>Massarina</taxon>
    </lineage>
</organism>
<accession>A0A6A6RQW7</accession>
<evidence type="ECO:0000256" key="1">
    <source>
        <dbReference type="ARBA" id="ARBA00013194"/>
    </source>
</evidence>
<evidence type="ECO:0000313" key="6">
    <source>
        <dbReference type="Proteomes" id="UP000799753"/>
    </source>
</evidence>
<dbReference type="GO" id="GO:0004842">
    <property type="term" value="F:ubiquitin-protein transferase activity"/>
    <property type="evidence" value="ECO:0007669"/>
    <property type="project" value="InterPro"/>
</dbReference>
<feature type="compositionally biased region" description="Basic residues" evidence="3">
    <location>
        <begin position="23"/>
        <end position="34"/>
    </location>
</feature>
<dbReference type="SMART" id="SM00504">
    <property type="entry name" value="Ubox"/>
    <property type="match status" value="1"/>
</dbReference>
<keyword evidence="2" id="KW-0697">Rotamase</keyword>
<dbReference type="Gene3D" id="3.30.40.10">
    <property type="entry name" value="Zinc/RING finger domain, C3HC4 (zinc finger)"/>
    <property type="match status" value="1"/>
</dbReference>
<keyword evidence="6" id="KW-1185">Reference proteome</keyword>
<reference evidence="5" key="1">
    <citation type="journal article" date="2020" name="Stud. Mycol.">
        <title>101 Dothideomycetes genomes: a test case for predicting lifestyles and emergence of pathogens.</title>
        <authorList>
            <person name="Haridas S."/>
            <person name="Albert R."/>
            <person name="Binder M."/>
            <person name="Bloem J."/>
            <person name="Labutti K."/>
            <person name="Salamov A."/>
            <person name="Andreopoulos B."/>
            <person name="Baker S."/>
            <person name="Barry K."/>
            <person name="Bills G."/>
            <person name="Bluhm B."/>
            <person name="Cannon C."/>
            <person name="Castanera R."/>
            <person name="Culley D."/>
            <person name="Daum C."/>
            <person name="Ezra D."/>
            <person name="Gonzalez J."/>
            <person name="Henrissat B."/>
            <person name="Kuo A."/>
            <person name="Liang C."/>
            <person name="Lipzen A."/>
            <person name="Lutzoni F."/>
            <person name="Magnuson J."/>
            <person name="Mondo S."/>
            <person name="Nolan M."/>
            <person name="Ohm R."/>
            <person name="Pangilinan J."/>
            <person name="Park H.-J."/>
            <person name="Ramirez L."/>
            <person name="Alfaro M."/>
            <person name="Sun H."/>
            <person name="Tritt A."/>
            <person name="Yoshinaga Y."/>
            <person name="Zwiers L.-H."/>
            <person name="Turgeon B."/>
            <person name="Goodwin S."/>
            <person name="Spatafora J."/>
            <person name="Crous P."/>
            <person name="Grigoriev I."/>
        </authorList>
    </citation>
    <scope>NUCLEOTIDE SEQUENCE</scope>
    <source>
        <strain evidence="5">CBS 473.64</strain>
    </source>
</reference>
<dbReference type="GO" id="GO:0003755">
    <property type="term" value="F:peptidyl-prolyl cis-trans isomerase activity"/>
    <property type="evidence" value="ECO:0007669"/>
    <property type="project" value="UniProtKB-KW"/>
</dbReference>
<dbReference type="SUPFAM" id="SSF57850">
    <property type="entry name" value="RING/U-box"/>
    <property type="match status" value="1"/>
</dbReference>
<name>A0A6A6RQW7_9PLEO</name>
<proteinExistence type="predicted"/>
<keyword evidence="2" id="KW-0413">Isomerase</keyword>
<dbReference type="GO" id="GO:0016567">
    <property type="term" value="P:protein ubiquitination"/>
    <property type="evidence" value="ECO:0007669"/>
    <property type="project" value="InterPro"/>
</dbReference>
<evidence type="ECO:0000259" key="4">
    <source>
        <dbReference type="SMART" id="SM00504"/>
    </source>
</evidence>
<dbReference type="OrthoDB" id="5430628at2759"/>
<dbReference type="InterPro" id="IPR003613">
    <property type="entry name" value="Ubox_domain"/>
</dbReference>